<dbReference type="GO" id="GO:0016787">
    <property type="term" value="F:hydrolase activity"/>
    <property type="evidence" value="ECO:0007669"/>
    <property type="project" value="UniProtKB-KW"/>
</dbReference>
<protein>
    <recommendedName>
        <fullName evidence="8">Ribonuclease VapC</fullName>
        <shortName evidence="8">RNase VapC</shortName>
        <ecNumber evidence="8">3.1.-.-</ecNumber>
    </recommendedName>
    <alternativeName>
        <fullName evidence="8">Toxin VapC</fullName>
    </alternativeName>
</protein>
<evidence type="ECO:0000313" key="11">
    <source>
        <dbReference type="Proteomes" id="UP000274556"/>
    </source>
</evidence>
<evidence type="ECO:0000256" key="8">
    <source>
        <dbReference type="HAMAP-Rule" id="MF_00265"/>
    </source>
</evidence>
<comment type="caution">
    <text evidence="10">The sequence shown here is derived from an EMBL/GenBank/DDBJ whole genome shotgun (WGS) entry which is preliminary data.</text>
</comment>
<accession>A0A495V6T2</accession>
<dbReference type="GO" id="GO:0004540">
    <property type="term" value="F:RNA nuclease activity"/>
    <property type="evidence" value="ECO:0007669"/>
    <property type="project" value="InterPro"/>
</dbReference>
<organism evidence="10 11">
    <name type="scientific">Thiocapsa rosea</name>
    <dbReference type="NCBI Taxonomy" id="69360"/>
    <lineage>
        <taxon>Bacteria</taxon>
        <taxon>Pseudomonadati</taxon>
        <taxon>Pseudomonadota</taxon>
        <taxon>Gammaproteobacteria</taxon>
        <taxon>Chromatiales</taxon>
        <taxon>Chromatiaceae</taxon>
        <taxon>Thiocapsa</taxon>
    </lineage>
</organism>
<feature type="binding site" evidence="8">
    <location>
        <position position="113"/>
    </location>
    <ligand>
        <name>Mg(2+)</name>
        <dbReference type="ChEBI" id="CHEBI:18420"/>
    </ligand>
</feature>
<sequence>MATSPKPAHHLVIDLAVDTSALTAVLLGEPEAAGILHRLAEATRPGLCAPNRTELFLVIQSRLGDPGVERAKQFLRMQRIRTIPLDEALADAAADAYRRFGKGRHPAGLNFGDCFSYALAIRAQAPLLYKGDDFAQTDLQSAALRAANQT</sequence>
<dbReference type="EC" id="3.1.-.-" evidence="8"/>
<keyword evidence="3 8" id="KW-0540">Nuclease</keyword>
<dbReference type="PANTHER" id="PTHR33653">
    <property type="entry name" value="RIBONUCLEASE VAPC2"/>
    <property type="match status" value="1"/>
</dbReference>
<dbReference type="HAMAP" id="MF_00265">
    <property type="entry name" value="VapC_Nob1"/>
    <property type="match status" value="1"/>
</dbReference>
<dbReference type="PANTHER" id="PTHR33653:SF1">
    <property type="entry name" value="RIBONUCLEASE VAPC2"/>
    <property type="match status" value="1"/>
</dbReference>
<dbReference type="Gene3D" id="3.40.50.1010">
    <property type="entry name" value="5'-nuclease"/>
    <property type="match status" value="1"/>
</dbReference>
<name>A0A495V6T2_9GAMM</name>
<dbReference type="SUPFAM" id="SSF88723">
    <property type="entry name" value="PIN domain-like"/>
    <property type="match status" value="1"/>
</dbReference>
<dbReference type="InterPro" id="IPR029060">
    <property type="entry name" value="PIN-like_dom_sf"/>
</dbReference>
<evidence type="ECO:0000256" key="5">
    <source>
        <dbReference type="ARBA" id="ARBA00022801"/>
    </source>
</evidence>
<dbReference type="GO" id="GO:0000287">
    <property type="term" value="F:magnesium ion binding"/>
    <property type="evidence" value="ECO:0007669"/>
    <property type="project" value="UniProtKB-UniRule"/>
</dbReference>
<comment type="function">
    <text evidence="8">Toxic component of a toxin-antitoxin (TA) system. An RNase.</text>
</comment>
<dbReference type="Proteomes" id="UP000274556">
    <property type="component" value="Unassembled WGS sequence"/>
</dbReference>
<evidence type="ECO:0000256" key="1">
    <source>
        <dbReference type="ARBA" id="ARBA00001946"/>
    </source>
</evidence>
<dbReference type="InterPro" id="IPR022907">
    <property type="entry name" value="VapC_family"/>
</dbReference>
<dbReference type="EMBL" id="RBXL01000001">
    <property type="protein sequence ID" value="RKT44410.1"/>
    <property type="molecule type" value="Genomic_DNA"/>
</dbReference>
<proteinExistence type="inferred from homology"/>
<evidence type="ECO:0000259" key="9">
    <source>
        <dbReference type="Pfam" id="PF01850"/>
    </source>
</evidence>
<keyword evidence="6 8" id="KW-0460">Magnesium</keyword>
<keyword evidence="5 8" id="KW-0378">Hydrolase</keyword>
<evidence type="ECO:0000256" key="4">
    <source>
        <dbReference type="ARBA" id="ARBA00022723"/>
    </source>
</evidence>
<feature type="domain" description="PIN" evidence="9">
    <location>
        <begin position="17"/>
        <end position="138"/>
    </location>
</feature>
<evidence type="ECO:0000256" key="3">
    <source>
        <dbReference type="ARBA" id="ARBA00022722"/>
    </source>
</evidence>
<dbReference type="GO" id="GO:0090729">
    <property type="term" value="F:toxin activity"/>
    <property type="evidence" value="ECO:0007669"/>
    <property type="project" value="UniProtKB-KW"/>
</dbReference>
<evidence type="ECO:0000256" key="7">
    <source>
        <dbReference type="ARBA" id="ARBA00038093"/>
    </source>
</evidence>
<comment type="similarity">
    <text evidence="7 8">Belongs to the PINc/VapC protein family.</text>
</comment>
<dbReference type="Pfam" id="PF01850">
    <property type="entry name" value="PIN"/>
    <property type="match status" value="1"/>
</dbReference>
<keyword evidence="11" id="KW-1185">Reference proteome</keyword>
<feature type="binding site" evidence="8">
    <location>
        <position position="18"/>
    </location>
    <ligand>
        <name>Mg(2+)</name>
        <dbReference type="ChEBI" id="CHEBI:18420"/>
    </ligand>
</feature>
<keyword evidence="2 8" id="KW-1277">Toxin-antitoxin system</keyword>
<keyword evidence="8" id="KW-0800">Toxin</keyword>
<dbReference type="InterPro" id="IPR050556">
    <property type="entry name" value="Type_II_TA_system_RNase"/>
</dbReference>
<reference evidence="10 11" key="1">
    <citation type="submission" date="2018-10" db="EMBL/GenBank/DDBJ databases">
        <title>Genomic Encyclopedia of Archaeal and Bacterial Type Strains, Phase II (KMG-II): from individual species to whole genera.</title>
        <authorList>
            <person name="Goeker M."/>
        </authorList>
    </citation>
    <scope>NUCLEOTIDE SEQUENCE [LARGE SCALE GENOMIC DNA]</scope>
    <source>
        <strain evidence="10 11">DSM 235</strain>
    </source>
</reference>
<dbReference type="CDD" id="cd09871">
    <property type="entry name" value="PIN_MtVapC28-VapC30-like"/>
    <property type="match status" value="1"/>
</dbReference>
<dbReference type="InterPro" id="IPR002716">
    <property type="entry name" value="PIN_dom"/>
</dbReference>
<evidence type="ECO:0000256" key="6">
    <source>
        <dbReference type="ARBA" id="ARBA00022842"/>
    </source>
</evidence>
<comment type="cofactor">
    <cofactor evidence="1 8">
        <name>Mg(2+)</name>
        <dbReference type="ChEBI" id="CHEBI:18420"/>
    </cofactor>
</comment>
<evidence type="ECO:0000313" key="10">
    <source>
        <dbReference type="EMBL" id="RKT44410.1"/>
    </source>
</evidence>
<keyword evidence="4 8" id="KW-0479">Metal-binding</keyword>
<dbReference type="AlphaFoldDB" id="A0A495V6T2"/>
<gene>
    <name evidence="8" type="primary">vapC</name>
    <name evidence="10" type="ORF">BDD21_1792</name>
</gene>
<evidence type="ECO:0000256" key="2">
    <source>
        <dbReference type="ARBA" id="ARBA00022649"/>
    </source>
</evidence>